<organism evidence="2 3">
    <name type="scientific">Nocardioides perillae</name>
    <dbReference type="NCBI Taxonomy" id="1119534"/>
    <lineage>
        <taxon>Bacteria</taxon>
        <taxon>Bacillati</taxon>
        <taxon>Actinomycetota</taxon>
        <taxon>Actinomycetes</taxon>
        <taxon>Propionibacteriales</taxon>
        <taxon>Nocardioidaceae</taxon>
        <taxon>Nocardioides</taxon>
    </lineage>
</organism>
<evidence type="ECO:0000256" key="1">
    <source>
        <dbReference type="SAM" id="Phobius"/>
    </source>
</evidence>
<dbReference type="EMBL" id="JACCAC010000001">
    <property type="protein sequence ID" value="NYG54611.1"/>
    <property type="molecule type" value="Genomic_DNA"/>
</dbReference>
<evidence type="ECO:0000313" key="2">
    <source>
        <dbReference type="EMBL" id="NYG54611.1"/>
    </source>
</evidence>
<keyword evidence="1" id="KW-0472">Membrane</keyword>
<sequence length="48" mass="5178">MNEPLSSGYRSAAAQPCTARMRENPVNTRTIAILALVIAVILLLVLLL</sequence>
<proteinExistence type="predicted"/>
<keyword evidence="1" id="KW-1133">Transmembrane helix</keyword>
<evidence type="ECO:0000313" key="3">
    <source>
        <dbReference type="Proteomes" id="UP000544110"/>
    </source>
</evidence>
<name>A0A7Y9ULS0_9ACTN</name>
<gene>
    <name evidence="2" type="ORF">BJ989_000915</name>
</gene>
<keyword evidence="1" id="KW-0812">Transmembrane</keyword>
<dbReference type="RefSeq" id="WP_179517199.1">
    <property type="nucleotide sequence ID" value="NZ_JACCAC010000001.1"/>
</dbReference>
<keyword evidence="3" id="KW-1185">Reference proteome</keyword>
<accession>A0A7Y9ULS0</accession>
<feature type="transmembrane region" description="Helical" evidence="1">
    <location>
        <begin position="30"/>
        <end position="47"/>
    </location>
</feature>
<dbReference type="Proteomes" id="UP000544110">
    <property type="component" value="Unassembled WGS sequence"/>
</dbReference>
<comment type="caution">
    <text evidence="2">The sequence shown here is derived from an EMBL/GenBank/DDBJ whole genome shotgun (WGS) entry which is preliminary data.</text>
</comment>
<dbReference type="AlphaFoldDB" id="A0A7Y9ULS0"/>
<reference evidence="2 3" key="1">
    <citation type="submission" date="2020-07" db="EMBL/GenBank/DDBJ databases">
        <title>Sequencing the genomes of 1000 actinobacteria strains.</title>
        <authorList>
            <person name="Klenk H.-P."/>
        </authorList>
    </citation>
    <scope>NUCLEOTIDE SEQUENCE [LARGE SCALE GENOMIC DNA]</scope>
    <source>
        <strain evidence="2 3">DSM 24552</strain>
    </source>
</reference>
<protein>
    <submittedName>
        <fullName evidence="2">Uncharacterized protein</fullName>
    </submittedName>
</protein>